<keyword evidence="7" id="KW-0240">DNA-directed RNA polymerase</keyword>
<dbReference type="InterPro" id="IPR039425">
    <property type="entry name" value="RNA_pol_sigma-70-like"/>
</dbReference>
<dbReference type="InterPro" id="IPR007627">
    <property type="entry name" value="RNA_pol_sigma70_r2"/>
</dbReference>
<sequence length="173" mass="20346">MLKQVALGAPGAFAELFRAYHQPLAEYVHRLTESLEMTEDIVQDVFIKLWMKREMLPELDSFVHYLFILCRNHTFNCLRQTANSRVRQLQWASQFGQETAAPADDDYRELINVAITQLPPQQQKVYFLSRHQHLKHKEIADRMGISIETAKKHMKLALRSITQYVRAHINIWL</sequence>
<accession>A0A512RJ29</accession>
<keyword evidence="3" id="KW-0731">Sigma factor</keyword>
<dbReference type="AlphaFoldDB" id="A0A512RJ29"/>
<evidence type="ECO:0000256" key="1">
    <source>
        <dbReference type="ARBA" id="ARBA00010641"/>
    </source>
</evidence>
<dbReference type="GO" id="GO:0016987">
    <property type="term" value="F:sigma factor activity"/>
    <property type="evidence" value="ECO:0007669"/>
    <property type="project" value="UniProtKB-KW"/>
</dbReference>
<dbReference type="NCBIfam" id="TIGR02937">
    <property type="entry name" value="sigma70-ECF"/>
    <property type="match status" value="1"/>
</dbReference>
<dbReference type="GO" id="GO:0003677">
    <property type="term" value="F:DNA binding"/>
    <property type="evidence" value="ECO:0007669"/>
    <property type="project" value="InterPro"/>
</dbReference>
<dbReference type="InterPro" id="IPR013324">
    <property type="entry name" value="RNA_pol_sigma_r3/r4-like"/>
</dbReference>
<reference evidence="7 8" key="1">
    <citation type="submission" date="2019-07" db="EMBL/GenBank/DDBJ databases">
        <title>Whole genome shotgun sequence of Chitinophaga cymbidii NBRC 109752.</title>
        <authorList>
            <person name="Hosoyama A."/>
            <person name="Uohara A."/>
            <person name="Ohji S."/>
            <person name="Ichikawa N."/>
        </authorList>
    </citation>
    <scope>NUCLEOTIDE SEQUENCE [LARGE SCALE GENOMIC DNA]</scope>
    <source>
        <strain evidence="7 8">NBRC 109752</strain>
    </source>
</reference>
<dbReference type="EMBL" id="BKAU01000001">
    <property type="protein sequence ID" value="GEP95707.1"/>
    <property type="molecule type" value="Genomic_DNA"/>
</dbReference>
<keyword evidence="4" id="KW-0804">Transcription</keyword>
<evidence type="ECO:0000256" key="3">
    <source>
        <dbReference type="ARBA" id="ARBA00023082"/>
    </source>
</evidence>
<proteinExistence type="inferred from homology"/>
<dbReference type="NCBIfam" id="TIGR02985">
    <property type="entry name" value="Sig70_bacteroi1"/>
    <property type="match status" value="1"/>
</dbReference>
<dbReference type="GO" id="GO:0000428">
    <property type="term" value="C:DNA-directed RNA polymerase complex"/>
    <property type="evidence" value="ECO:0007669"/>
    <property type="project" value="UniProtKB-KW"/>
</dbReference>
<evidence type="ECO:0000313" key="8">
    <source>
        <dbReference type="Proteomes" id="UP000321436"/>
    </source>
</evidence>
<gene>
    <name evidence="7" type="ORF">CCY01nite_19670</name>
</gene>
<dbReference type="InterPro" id="IPR014327">
    <property type="entry name" value="RNA_pol_sigma70_bacteroid"/>
</dbReference>
<organism evidence="7 8">
    <name type="scientific">Chitinophaga cymbidii</name>
    <dbReference type="NCBI Taxonomy" id="1096750"/>
    <lineage>
        <taxon>Bacteria</taxon>
        <taxon>Pseudomonadati</taxon>
        <taxon>Bacteroidota</taxon>
        <taxon>Chitinophagia</taxon>
        <taxon>Chitinophagales</taxon>
        <taxon>Chitinophagaceae</taxon>
        <taxon>Chitinophaga</taxon>
    </lineage>
</organism>
<keyword evidence="8" id="KW-1185">Reference proteome</keyword>
<dbReference type="Pfam" id="PF08281">
    <property type="entry name" value="Sigma70_r4_2"/>
    <property type="match status" value="1"/>
</dbReference>
<feature type="domain" description="RNA polymerase sigma-70 region 2" evidence="5">
    <location>
        <begin position="16"/>
        <end position="80"/>
    </location>
</feature>
<name>A0A512RJ29_9BACT</name>
<evidence type="ECO:0000256" key="4">
    <source>
        <dbReference type="ARBA" id="ARBA00023163"/>
    </source>
</evidence>
<dbReference type="InterPro" id="IPR013249">
    <property type="entry name" value="RNA_pol_sigma70_r4_t2"/>
</dbReference>
<dbReference type="Gene3D" id="1.10.10.10">
    <property type="entry name" value="Winged helix-like DNA-binding domain superfamily/Winged helix DNA-binding domain"/>
    <property type="match status" value="1"/>
</dbReference>
<dbReference type="Gene3D" id="1.10.1740.10">
    <property type="match status" value="1"/>
</dbReference>
<dbReference type="SUPFAM" id="SSF88659">
    <property type="entry name" value="Sigma3 and sigma4 domains of RNA polymerase sigma factors"/>
    <property type="match status" value="1"/>
</dbReference>
<dbReference type="SUPFAM" id="SSF88946">
    <property type="entry name" value="Sigma2 domain of RNA polymerase sigma factors"/>
    <property type="match status" value="1"/>
</dbReference>
<dbReference type="InterPro" id="IPR014284">
    <property type="entry name" value="RNA_pol_sigma-70_dom"/>
</dbReference>
<evidence type="ECO:0000259" key="6">
    <source>
        <dbReference type="Pfam" id="PF08281"/>
    </source>
</evidence>
<evidence type="ECO:0000313" key="7">
    <source>
        <dbReference type="EMBL" id="GEP95707.1"/>
    </source>
</evidence>
<keyword evidence="2" id="KW-0805">Transcription regulation</keyword>
<dbReference type="GO" id="GO:0006352">
    <property type="term" value="P:DNA-templated transcription initiation"/>
    <property type="evidence" value="ECO:0007669"/>
    <property type="project" value="InterPro"/>
</dbReference>
<feature type="domain" description="RNA polymerase sigma factor 70 region 4 type 2" evidence="6">
    <location>
        <begin position="109"/>
        <end position="160"/>
    </location>
</feature>
<evidence type="ECO:0000259" key="5">
    <source>
        <dbReference type="Pfam" id="PF04542"/>
    </source>
</evidence>
<dbReference type="PANTHER" id="PTHR43133:SF46">
    <property type="entry name" value="RNA POLYMERASE SIGMA-70 FACTOR ECF SUBFAMILY"/>
    <property type="match status" value="1"/>
</dbReference>
<dbReference type="PANTHER" id="PTHR43133">
    <property type="entry name" value="RNA POLYMERASE ECF-TYPE SIGMA FACTO"/>
    <property type="match status" value="1"/>
</dbReference>
<dbReference type="Pfam" id="PF04542">
    <property type="entry name" value="Sigma70_r2"/>
    <property type="match status" value="1"/>
</dbReference>
<comment type="similarity">
    <text evidence="1">Belongs to the sigma-70 factor family. ECF subfamily.</text>
</comment>
<dbReference type="InterPro" id="IPR013325">
    <property type="entry name" value="RNA_pol_sigma_r2"/>
</dbReference>
<comment type="caution">
    <text evidence="7">The sequence shown here is derived from an EMBL/GenBank/DDBJ whole genome shotgun (WGS) entry which is preliminary data.</text>
</comment>
<dbReference type="Proteomes" id="UP000321436">
    <property type="component" value="Unassembled WGS sequence"/>
</dbReference>
<protein>
    <submittedName>
        <fullName evidence="7">DNA-directed RNA polymerase sigma-70 factor</fullName>
    </submittedName>
</protein>
<dbReference type="InterPro" id="IPR036388">
    <property type="entry name" value="WH-like_DNA-bd_sf"/>
</dbReference>
<evidence type="ECO:0000256" key="2">
    <source>
        <dbReference type="ARBA" id="ARBA00023015"/>
    </source>
</evidence>